<evidence type="ECO:0000313" key="3">
    <source>
        <dbReference type="EMBL" id="PSJ42171.1"/>
    </source>
</evidence>
<dbReference type="Gene3D" id="2.120.10.30">
    <property type="entry name" value="TolB, C-terminal domain"/>
    <property type="match status" value="1"/>
</dbReference>
<sequence length="712" mass="77336">MVGARTARRARRCTLLILLSLIIGFGSASATPGCDDVLPPPAAGAIGPERDVTTDDLLRLRDVGQPDGAMFGQPTPFAVSPSGGEAAFIISRADPDRNLYCRALVAVGLAGAPARILDRGGEMIINSVVARNLVVANGFPTLLTPVWSPDGRWIAYQRRDQGITQVWRARADGSGAEQVTRSETDVEGLAWSANGKKIVYVTRPERARAARSIDEEGRNGWLYDARFAPEVAPRPLLPGTAAREAFTIDPETGAVVPAIEDERALVPMQDLSGQPIAPAALSASGRRAWTERRDPSPLSPLRLLATDAAGRTVTCRDPRCDGGFTGLWWDGEGREVRFLRREGWANGELGLYRWVPGSAPRRVLLTSDVLLGCTPAGVLLLCTSESAVVPRHLVLVDSANGRLKKVFDPNPEFGAIRLGKVERLRWRNHLGLEAWGDLVLPPDHRSGTRLPMIVVQYHSDGFLRGGTGDENPIHAFAARGFAVLSIERPVFVAARAAGVTSYDDVNAINAKDWAERRSLLSSLVTGVDRAIAAGIADPARIGITGLSDGASTARFALINTDMFAAASISSCCIEPNTVMTYGGIAYADAMRAMGYPPATTPAPDFWRPYSMALNAGRMDRPLLMQLADGEYLLALETFTALREAEQPVEMYVFPGEHHIKWQPAHRRAIYQRNLDWFAFWLQDRVDADPGKAAQYLRWARMRLGADRTASPP</sequence>
<dbReference type="RefSeq" id="WP_106512338.1">
    <property type="nucleotide sequence ID" value="NZ_PXYI01000002.1"/>
</dbReference>
<evidence type="ECO:0000259" key="2">
    <source>
        <dbReference type="Pfam" id="PF00326"/>
    </source>
</evidence>
<dbReference type="Pfam" id="PF07676">
    <property type="entry name" value="PD40"/>
    <property type="match status" value="1"/>
</dbReference>
<comment type="caution">
    <text evidence="3">The sequence shown here is derived from an EMBL/GenBank/DDBJ whole genome shotgun (WGS) entry which is preliminary data.</text>
</comment>
<keyword evidence="1" id="KW-0732">Signal</keyword>
<keyword evidence="4" id="KW-1185">Reference proteome</keyword>
<dbReference type="InterPro" id="IPR029058">
    <property type="entry name" value="AB_hydrolase_fold"/>
</dbReference>
<dbReference type="InterPro" id="IPR001375">
    <property type="entry name" value="Peptidase_S9_cat"/>
</dbReference>
<organism evidence="3 4">
    <name type="scientific">Allosphingosinicella deserti</name>
    <dbReference type="NCBI Taxonomy" id="2116704"/>
    <lineage>
        <taxon>Bacteria</taxon>
        <taxon>Pseudomonadati</taxon>
        <taxon>Pseudomonadota</taxon>
        <taxon>Alphaproteobacteria</taxon>
        <taxon>Sphingomonadales</taxon>
        <taxon>Sphingomonadaceae</taxon>
        <taxon>Allosphingosinicella</taxon>
    </lineage>
</organism>
<dbReference type="GO" id="GO:0008236">
    <property type="term" value="F:serine-type peptidase activity"/>
    <property type="evidence" value="ECO:0007669"/>
    <property type="project" value="InterPro"/>
</dbReference>
<dbReference type="InterPro" id="IPR011659">
    <property type="entry name" value="WD40"/>
</dbReference>
<name>A0A2P7QW15_9SPHN</name>
<dbReference type="InterPro" id="IPR011042">
    <property type="entry name" value="6-blade_b-propeller_TolB-like"/>
</dbReference>
<evidence type="ECO:0000313" key="4">
    <source>
        <dbReference type="Proteomes" id="UP000241167"/>
    </source>
</evidence>
<dbReference type="OrthoDB" id="100212at2"/>
<feature type="domain" description="Peptidase S9 prolyl oligopeptidase catalytic" evidence="2">
    <location>
        <begin position="523"/>
        <end position="682"/>
    </location>
</feature>
<proteinExistence type="predicted"/>
<protein>
    <submittedName>
        <fullName evidence="3">Peptidase</fullName>
    </submittedName>
</protein>
<dbReference type="EMBL" id="PXYI01000002">
    <property type="protein sequence ID" value="PSJ42171.1"/>
    <property type="molecule type" value="Genomic_DNA"/>
</dbReference>
<feature type="signal peptide" evidence="1">
    <location>
        <begin position="1"/>
        <end position="30"/>
    </location>
</feature>
<evidence type="ECO:0000256" key="1">
    <source>
        <dbReference type="SAM" id="SignalP"/>
    </source>
</evidence>
<accession>A0A2P7QW15</accession>
<dbReference type="InterPro" id="IPR053536">
    <property type="entry name" value="Lasso_peptide_isopeptidase"/>
</dbReference>
<gene>
    <name evidence="3" type="ORF">C7I55_08015</name>
</gene>
<feature type="chain" id="PRO_5015134156" evidence="1">
    <location>
        <begin position="31"/>
        <end position="712"/>
    </location>
</feature>
<dbReference type="Gene3D" id="3.40.50.1820">
    <property type="entry name" value="alpha/beta hydrolase"/>
    <property type="match status" value="1"/>
</dbReference>
<dbReference type="AlphaFoldDB" id="A0A2P7QW15"/>
<dbReference type="GO" id="GO:0006508">
    <property type="term" value="P:proteolysis"/>
    <property type="evidence" value="ECO:0007669"/>
    <property type="project" value="InterPro"/>
</dbReference>
<dbReference type="NCBIfam" id="NF033523">
    <property type="entry name" value="lasso_peptidase"/>
    <property type="match status" value="1"/>
</dbReference>
<dbReference type="Proteomes" id="UP000241167">
    <property type="component" value="Unassembled WGS sequence"/>
</dbReference>
<reference evidence="3 4" key="1">
    <citation type="submission" date="2018-03" db="EMBL/GenBank/DDBJ databases">
        <title>The draft genome of Sphingosinicella sp. GL-C-18.</title>
        <authorList>
            <person name="Liu L."/>
            <person name="Li L."/>
            <person name="Liang L."/>
            <person name="Zhang X."/>
            <person name="Wang T."/>
        </authorList>
    </citation>
    <scope>NUCLEOTIDE SEQUENCE [LARGE SCALE GENOMIC DNA]</scope>
    <source>
        <strain evidence="3 4">GL-C-18</strain>
    </source>
</reference>
<dbReference type="Pfam" id="PF00326">
    <property type="entry name" value="Peptidase_S9"/>
    <property type="match status" value="1"/>
</dbReference>
<dbReference type="SUPFAM" id="SSF82171">
    <property type="entry name" value="DPP6 N-terminal domain-like"/>
    <property type="match status" value="1"/>
</dbReference>
<dbReference type="SUPFAM" id="SSF53474">
    <property type="entry name" value="alpha/beta-Hydrolases"/>
    <property type="match status" value="1"/>
</dbReference>